<dbReference type="Pfam" id="PF00528">
    <property type="entry name" value="BPD_transp_1"/>
    <property type="match status" value="1"/>
</dbReference>
<sequence length="582" mass="63379">MSETSAPTPDASSADHHPTGLGGALAESPTGQRHIDDRGLTGFAVRMVVVWHLVGVLASAAVFMLARRGGADELPWMPRYALQGFFGAAFVANMAAAYGVSARTRWARPVSLAVSYLTAVIAGAITLHLFNVYRSIGYLGEGLYKAFLPFLVVCVGLIWVLVAKQLLAKEPTNRLAELLRRAGWVVAGVAGVWFVIAADPMGAIEYAIDAISRPITIGALALTIAAALATRMMWSRRAANHFHTSRTVEEALSGLAFLSPNLLGFLIFFAFPLLFSLYVSFFDWETTNTGREFIGLGNYTRALSLDFASASAPNAGTEVLSDGYQVLMNADWFGQHWVVGARDVEFWLSMRNIFVFLVLAVPLSVLPALVLSSVLASKLPGMKIFRAIYFIPSVAGVIGVSIVWGQMFDATIGWINYLLDLVGLSEPGAGHGWLTQRSTALLSMVVVFAWMSFGFNTVLYLAGHQAIPKELYEAAEIDGASTWQIFRRITVPQLRNTTFYVLITTSILALQLFEIVWILSRPVPGGPNYATQTPVLTLYQEAFANNRQGYASALAWVLFLVIFGFTAAQFRMQRDETSGGVS</sequence>
<evidence type="ECO:0000256" key="8">
    <source>
        <dbReference type="SAM" id="MobiDB-lite"/>
    </source>
</evidence>
<keyword evidence="10" id="KW-0762">Sugar transport</keyword>
<feature type="compositionally biased region" description="Polar residues" evidence="8">
    <location>
        <begin position="1"/>
        <end position="11"/>
    </location>
</feature>
<evidence type="ECO:0000256" key="4">
    <source>
        <dbReference type="ARBA" id="ARBA00022692"/>
    </source>
</evidence>
<feature type="transmembrane region" description="Helical" evidence="7">
    <location>
        <begin position="182"/>
        <end position="203"/>
    </location>
</feature>
<evidence type="ECO:0000259" key="9">
    <source>
        <dbReference type="PROSITE" id="PS50928"/>
    </source>
</evidence>
<protein>
    <submittedName>
        <fullName evidence="10">ABC-type sugar transport system permease subunit</fullName>
    </submittedName>
</protein>
<dbReference type="Gene3D" id="1.10.3720.10">
    <property type="entry name" value="MetI-like"/>
    <property type="match status" value="1"/>
</dbReference>
<evidence type="ECO:0000256" key="7">
    <source>
        <dbReference type="RuleBase" id="RU363032"/>
    </source>
</evidence>
<feature type="transmembrane region" description="Helical" evidence="7">
    <location>
        <begin position="387"/>
        <end position="407"/>
    </location>
</feature>
<reference evidence="10 11" key="1">
    <citation type="submission" date="2019-03" db="EMBL/GenBank/DDBJ databases">
        <title>Sequencing the genomes of 1000 actinobacteria strains.</title>
        <authorList>
            <person name="Klenk H.-P."/>
        </authorList>
    </citation>
    <scope>NUCLEOTIDE SEQUENCE [LARGE SCALE GENOMIC DNA]</scope>
    <source>
        <strain evidence="10 11">DSM 18936</strain>
    </source>
</reference>
<dbReference type="InterPro" id="IPR000515">
    <property type="entry name" value="MetI-like"/>
</dbReference>
<evidence type="ECO:0000256" key="6">
    <source>
        <dbReference type="ARBA" id="ARBA00023136"/>
    </source>
</evidence>
<name>A0A4R7I3L3_9ACTN</name>
<feature type="transmembrane region" description="Helical" evidence="7">
    <location>
        <begin position="142"/>
        <end position="162"/>
    </location>
</feature>
<gene>
    <name evidence="10" type="ORF">BDK89_3850</name>
</gene>
<dbReference type="EMBL" id="SOAU01000001">
    <property type="protein sequence ID" value="TDT18232.1"/>
    <property type="molecule type" value="Genomic_DNA"/>
</dbReference>
<evidence type="ECO:0000256" key="2">
    <source>
        <dbReference type="ARBA" id="ARBA00022448"/>
    </source>
</evidence>
<feature type="transmembrane region" description="Helical" evidence="7">
    <location>
        <begin position="112"/>
        <end position="130"/>
    </location>
</feature>
<dbReference type="AlphaFoldDB" id="A0A4R7I3L3"/>
<evidence type="ECO:0000256" key="5">
    <source>
        <dbReference type="ARBA" id="ARBA00022989"/>
    </source>
</evidence>
<dbReference type="PANTHER" id="PTHR30193:SF41">
    <property type="entry name" value="DIACETYLCHITOBIOSE UPTAKE SYSTEM PERMEASE PROTEIN NGCF"/>
    <property type="match status" value="1"/>
</dbReference>
<dbReference type="PROSITE" id="PS50928">
    <property type="entry name" value="ABC_TM1"/>
    <property type="match status" value="1"/>
</dbReference>
<comment type="subcellular location">
    <subcellularLocation>
        <location evidence="1 7">Cell membrane</location>
        <topology evidence="1 7">Multi-pass membrane protein</topology>
    </subcellularLocation>
</comment>
<dbReference type="CDD" id="cd06261">
    <property type="entry name" value="TM_PBP2"/>
    <property type="match status" value="1"/>
</dbReference>
<dbReference type="PANTHER" id="PTHR30193">
    <property type="entry name" value="ABC TRANSPORTER PERMEASE PROTEIN"/>
    <property type="match status" value="1"/>
</dbReference>
<evidence type="ECO:0000313" key="11">
    <source>
        <dbReference type="Proteomes" id="UP000294558"/>
    </source>
</evidence>
<organism evidence="10 11">
    <name type="scientific">Ilumatobacter fluminis</name>
    <dbReference type="NCBI Taxonomy" id="467091"/>
    <lineage>
        <taxon>Bacteria</taxon>
        <taxon>Bacillati</taxon>
        <taxon>Actinomycetota</taxon>
        <taxon>Acidimicrobiia</taxon>
        <taxon>Acidimicrobiales</taxon>
        <taxon>Ilumatobacteraceae</taxon>
        <taxon>Ilumatobacter</taxon>
    </lineage>
</organism>
<feature type="region of interest" description="Disordered" evidence="8">
    <location>
        <begin position="1"/>
        <end position="32"/>
    </location>
</feature>
<evidence type="ECO:0000256" key="1">
    <source>
        <dbReference type="ARBA" id="ARBA00004651"/>
    </source>
</evidence>
<accession>A0A4R7I3L3</accession>
<feature type="transmembrane region" description="Helical" evidence="7">
    <location>
        <begin position="255"/>
        <end position="279"/>
    </location>
</feature>
<feature type="transmembrane region" description="Helical" evidence="7">
    <location>
        <begin position="497"/>
        <end position="519"/>
    </location>
</feature>
<dbReference type="GO" id="GO:0055085">
    <property type="term" value="P:transmembrane transport"/>
    <property type="evidence" value="ECO:0007669"/>
    <property type="project" value="InterPro"/>
</dbReference>
<evidence type="ECO:0000256" key="3">
    <source>
        <dbReference type="ARBA" id="ARBA00022475"/>
    </source>
</evidence>
<proteinExistence type="inferred from homology"/>
<keyword evidence="3" id="KW-1003">Cell membrane</keyword>
<dbReference type="RefSeq" id="WP_133870464.1">
    <property type="nucleotide sequence ID" value="NZ_SOAU01000001.1"/>
</dbReference>
<dbReference type="OrthoDB" id="9804439at2"/>
<feature type="transmembrane region" description="Helical" evidence="7">
    <location>
        <begin position="43"/>
        <end position="65"/>
    </location>
</feature>
<evidence type="ECO:0000313" key="10">
    <source>
        <dbReference type="EMBL" id="TDT18232.1"/>
    </source>
</evidence>
<dbReference type="SUPFAM" id="SSF161098">
    <property type="entry name" value="MetI-like"/>
    <property type="match status" value="1"/>
</dbReference>
<keyword evidence="2 7" id="KW-0813">Transport</keyword>
<feature type="transmembrane region" description="Helical" evidence="7">
    <location>
        <begin position="353"/>
        <end position="375"/>
    </location>
</feature>
<dbReference type="InterPro" id="IPR035906">
    <property type="entry name" value="MetI-like_sf"/>
</dbReference>
<feature type="transmembrane region" description="Helical" evidence="7">
    <location>
        <begin position="80"/>
        <end position="100"/>
    </location>
</feature>
<comment type="caution">
    <text evidence="10">The sequence shown here is derived from an EMBL/GenBank/DDBJ whole genome shotgun (WGS) entry which is preliminary data.</text>
</comment>
<dbReference type="Proteomes" id="UP000294558">
    <property type="component" value="Unassembled WGS sequence"/>
</dbReference>
<keyword evidence="4 7" id="KW-0812">Transmembrane</keyword>
<keyword evidence="11" id="KW-1185">Reference proteome</keyword>
<comment type="similarity">
    <text evidence="7">Belongs to the binding-protein-dependent transport system permease family.</text>
</comment>
<dbReference type="InterPro" id="IPR051393">
    <property type="entry name" value="ABC_transporter_permease"/>
</dbReference>
<feature type="domain" description="ABC transmembrane type-1" evidence="9">
    <location>
        <begin position="346"/>
        <end position="569"/>
    </location>
</feature>
<feature type="transmembrane region" description="Helical" evidence="7">
    <location>
        <begin position="215"/>
        <end position="234"/>
    </location>
</feature>
<keyword evidence="6 7" id="KW-0472">Membrane</keyword>
<feature type="transmembrane region" description="Helical" evidence="7">
    <location>
        <begin position="549"/>
        <end position="568"/>
    </location>
</feature>
<feature type="transmembrane region" description="Helical" evidence="7">
    <location>
        <begin position="440"/>
        <end position="462"/>
    </location>
</feature>
<dbReference type="GO" id="GO:0005886">
    <property type="term" value="C:plasma membrane"/>
    <property type="evidence" value="ECO:0007669"/>
    <property type="project" value="UniProtKB-SubCell"/>
</dbReference>
<keyword evidence="5 7" id="KW-1133">Transmembrane helix</keyword>